<evidence type="ECO:0000256" key="1">
    <source>
        <dbReference type="SAM" id="MobiDB-lite"/>
    </source>
</evidence>
<name>A0A7J6Y053_TRYCR</name>
<reference evidence="3 4" key="1">
    <citation type="journal article" date="2019" name="Genome Biol. Evol.">
        <title>Nanopore Sequencing Significantly Improves Genome Assembly of the Protozoan Parasite Trypanosoma cruzi.</title>
        <authorList>
            <person name="Diaz-Viraque F."/>
            <person name="Pita S."/>
            <person name="Greif G."/>
            <person name="de Souza R.C.M."/>
            <person name="Iraola G."/>
            <person name="Robello C."/>
        </authorList>
    </citation>
    <scope>NUCLEOTIDE SEQUENCE [LARGE SCALE GENOMIC DNA]</scope>
    <source>
        <strain evidence="3 4">Berenice</strain>
    </source>
</reference>
<dbReference type="VEuPathDB" id="TriTrypDB:ECC02_006970"/>
<accession>A0A7J6Y053</accession>
<proteinExistence type="predicted"/>
<dbReference type="VEuPathDB" id="TriTrypDB:BCY84_10223"/>
<comment type="caution">
    <text evidence="3">The sequence shown here is derived from an EMBL/GenBank/DDBJ whole genome shotgun (WGS) entry which is preliminary data.</text>
</comment>
<evidence type="ECO:0000313" key="3">
    <source>
        <dbReference type="EMBL" id="KAF5220062.1"/>
    </source>
</evidence>
<feature type="compositionally biased region" description="Basic and acidic residues" evidence="1">
    <location>
        <begin position="346"/>
        <end position="363"/>
    </location>
</feature>
<feature type="transmembrane region" description="Helical" evidence="2">
    <location>
        <begin position="7"/>
        <end position="30"/>
    </location>
</feature>
<dbReference type="Gene3D" id="2.60.120.590">
    <property type="entry name" value="Alpha-ketoglutarate-dependent dioxygenase AlkB-like"/>
    <property type="match status" value="1"/>
</dbReference>
<organism evidence="3 4">
    <name type="scientific">Trypanosoma cruzi</name>
    <dbReference type="NCBI Taxonomy" id="5693"/>
    <lineage>
        <taxon>Eukaryota</taxon>
        <taxon>Discoba</taxon>
        <taxon>Euglenozoa</taxon>
        <taxon>Kinetoplastea</taxon>
        <taxon>Metakinetoplastina</taxon>
        <taxon>Trypanosomatida</taxon>
        <taxon>Trypanosomatidae</taxon>
        <taxon>Trypanosoma</taxon>
        <taxon>Schizotrypanum</taxon>
    </lineage>
</organism>
<dbReference type="Proteomes" id="UP000583944">
    <property type="component" value="Unassembled WGS sequence"/>
</dbReference>
<keyword evidence="2" id="KW-0812">Transmembrane</keyword>
<feature type="transmembrane region" description="Helical" evidence="2">
    <location>
        <begin position="36"/>
        <end position="56"/>
    </location>
</feature>
<keyword evidence="2" id="KW-0472">Membrane</keyword>
<dbReference type="EMBL" id="JABDHM010000058">
    <property type="protein sequence ID" value="KAF5220062.1"/>
    <property type="molecule type" value="Genomic_DNA"/>
</dbReference>
<dbReference type="InterPro" id="IPR037151">
    <property type="entry name" value="AlkB-like_sf"/>
</dbReference>
<gene>
    <name evidence="3" type="ORF">ECC02_006970</name>
</gene>
<sequence>MMYTRVVFFFFSFWLNFVRFFFFFEFLFVWQGVIEMWFWYRVTSCPVVYNFCFLPAMLPSLRLLFFFFTVSLCTFFPLHFSCVGSKNLFYLSYIARMWRPTRWLSLRLTPDPSLVVLPAGVRRVEVYRNAVSSREESIIWDELSLVLEREGQKALSERSTPQSKIVKHTYLEMHGDQRFTEVRSWQRKELRRLPGLVWSPTLMACMRDVAPALLGSVPDTARVVEHNMPGYEMHIEHPTVGCCFLYLSLLSDTVLSFDDEPTGRRGQVFLPQRSLMRCSGEARWGWRFGEQPNDTHTFISDAGVRRVVETDMRLSVQLWRFTPQLLDARVLQDRVEASIRRLEERENNRPDVEHTEEPCESPKSDFTAASVGQNTGGGPLGGDYAANTSPDPGGGTKITMGTIEKDYDKYKQKFQNVHGVLQEMKALQDAGQPINDMWLKRKILDGQGNAEQDTSDGFDAEDVEGTWDRVDARARFYKARLKSMDYDGSGSLNNTMPDITEDAPLDMKKTIRKIAPLVKDGEKIVASFPGLQ</sequence>
<feature type="transmembrane region" description="Helical" evidence="2">
    <location>
        <begin position="63"/>
        <end position="80"/>
    </location>
</feature>
<protein>
    <submittedName>
        <fullName evidence="3">Uncharacterized protein</fullName>
    </submittedName>
</protein>
<evidence type="ECO:0000313" key="4">
    <source>
        <dbReference type="Proteomes" id="UP000583944"/>
    </source>
</evidence>
<evidence type="ECO:0000256" key="2">
    <source>
        <dbReference type="SAM" id="Phobius"/>
    </source>
</evidence>
<dbReference type="AlphaFoldDB" id="A0A7J6Y053"/>
<feature type="region of interest" description="Disordered" evidence="1">
    <location>
        <begin position="346"/>
        <end position="395"/>
    </location>
</feature>
<keyword evidence="2" id="KW-1133">Transmembrane helix</keyword>